<keyword evidence="3" id="KW-0378">Hydrolase</keyword>
<proteinExistence type="predicted"/>
<feature type="signal peptide" evidence="1">
    <location>
        <begin position="1"/>
        <end position="40"/>
    </location>
</feature>
<keyword evidence="1" id="KW-0732">Signal</keyword>
<name>A0A0S4LLV7_9BACT</name>
<dbReference type="PRINTS" id="PR00111">
    <property type="entry name" value="ABHYDROLASE"/>
</dbReference>
<dbReference type="AlphaFoldDB" id="A0A0S4LLV7"/>
<dbReference type="InterPro" id="IPR000073">
    <property type="entry name" value="AB_hydrolase_1"/>
</dbReference>
<dbReference type="EMBL" id="CZQA01000010">
    <property type="protein sequence ID" value="CUS37512.1"/>
    <property type="molecule type" value="Genomic_DNA"/>
</dbReference>
<dbReference type="PANTHER" id="PTHR46438:SF11">
    <property type="entry name" value="LIPASE-RELATED"/>
    <property type="match status" value="1"/>
</dbReference>
<dbReference type="Pfam" id="PF00561">
    <property type="entry name" value="Abhydrolase_1"/>
    <property type="match status" value="1"/>
</dbReference>
<organism evidence="3 4">
    <name type="scientific">Candidatus Nitrospira nitrosa</name>
    <dbReference type="NCBI Taxonomy" id="1742972"/>
    <lineage>
        <taxon>Bacteria</taxon>
        <taxon>Pseudomonadati</taxon>
        <taxon>Nitrospirota</taxon>
        <taxon>Nitrospiria</taxon>
        <taxon>Nitrospirales</taxon>
        <taxon>Nitrospiraceae</taxon>
        <taxon>Nitrospira</taxon>
    </lineage>
</organism>
<evidence type="ECO:0000313" key="4">
    <source>
        <dbReference type="Proteomes" id="UP000199032"/>
    </source>
</evidence>
<dbReference type="EC" id="3.7.1.-" evidence="3"/>
<dbReference type="Proteomes" id="UP000199032">
    <property type="component" value="Unassembled WGS sequence"/>
</dbReference>
<reference evidence="3 4" key="1">
    <citation type="submission" date="2015-10" db="EMBL/GenBank/DDBJ databases">
        <authorList>
            <person name="Gilbert D.G."/>
        </authorList>
    </citation>
    <scope>NUCLEOTIDE SEQUENCE [LARGE SCALE GENOMIC DNA]</scope>
    <source>
        <strain evidence="3">COMA1</strain>
    </source>
</reference>
<dbReference type="STRING" id="1742972.COMA1_40093"/>
<feature type="chain" id="PRO_5006624128" evidence="1">
    <location>
        <begin position="41"/>
        <end position="336"/>
    </location>
</feature>
<dbReference type="InterPro" id="IPR029058">
    <property type="entry name" value="AB_hydrolase_fold"/>
</dbReference>
<feature type="domain" description="AB hydrolase-1" evidence="2">
    <location>
        <begin position="81"/>
        <end position="321"/>
    </location>
</feature>
<dbReference type="Gene3D" id="3.40.50.1820">
    <property type="entry name" value="alpha/beta hydrolase"/>
    <property type="match status" value="1"/>
</dbReference>
<dbReference type="OrthoDB" id="6191536at2"/>
<sequence length="336" mass="37812">MKRSSNWSSPYVPLPPTPCTPWKRGLLLPCLLTLLMTACASPTHIPPYFEPLARTPVEPLPIKTVLVHGQRIAYLNVGTGPPVILIHGFGGSMWQWEHQQQILSQHFRILTLDLPGSGLSDKPDIDYRPSQMVDFCLGFMDALEIPQATLVGNSLGAGLAISMALTHPTRVDKLVLIDGLPSDILNNLTSRSFRRSLESKAPWWLVSFGNRLFGGLVTSSVLKEVIHDHRLLTPAVLERSNRNRRRPGIIKPLMAMKDTLPFWETDFAPRIKDIPHPTLIIWGEHDRVFPMAVGEELHQKIRGSMFVTIPQAGHMPQWERPELVNRSLIEYIHSLP</sequence>
<evidence type="ECO:0000313" key="3">
    <source>
        <dbReference type="EMBL" id="CUS37512.1"/>
    </source>
</evidence>
<evidence type="ECO:0000259" key="2">
    <source>
        <dbReference type="Pfam" id="PF00561"/>
    </source>
</evidence>
<gene>
    <name evidence="3" type="ORF">COMA1_40093</name>
</gene>
<keyword evidence="4" id="KW-1185">Reference proteome</keyword>
<dbReference type="PRINTS" id="PR00412">
    <property type="entry name" value="EPOXHYDRLASE"/>
</dbReference>
<evidence type="ECO:0000256" key="1">
    <source>
        <dbReference type="SAM" id="SignalP"/>
    </source>
</evidence>
<dbReference type="SUPFAM" id="SSF53474">
    <property type="entry name" value="alpha/beta-Hydrolases"/>
    <property type="match status" value="1"/>
</dbReference>
<dbReference type="RefSeq" id="WP_090749980.1">
    <property type="nucleotide sequence ID" value="NZ_CZQA01000010.1"/>
</dbReference>
<dbReference type="GO" id="GO:0016787">
    <property type="term" value="F:hydrolase activity"/>
    <property type="evidence" value="ECO:0007669"/>
    <property type="project" value="UniProtKB-KW"/>
</dbReference>
<protein>
    <submittedName>
        <fullName evidence="3">Putative 2-hydroxy-6-ketonona-2,4-dienedioate hydrolase</fullName>
        <ecNumber evidence="3">3.7.1.-</ecNumber>
    </submittedName>
</protein>
<dbReference type="InterPro" id="IPR000639">
    <property type="entry name" value="Epox_hydrolase-like"/>
</dbReference>
<dbReference type="PANTHER" id="PTHR46438">
    <property type="entry name" value="ALPHA/BETA-HYDROLASES SUPERFAMILY PROTEIN"/>
    <property type="match status" value="1"/>
</dbReference>
<accession>A0A0S4LLV7</accession>